<dbReference type="EMBL" id="QKSB01000001">
    <property type="protein sequence ID" value="PZE18577.1"/>
    <property type="molecule type" value="Genomic_DNA"/>
</dbReference>
<keyword evidence="1" id="KW-0732">Signal</keyword>
<keyword evidence="3" id="KW-1185">Reference proteome</keyword>
<protein>
    <submittedName>
        <fullName evidence="2">Uncharacterized protein</fullName>
    </submittedName>
</protein>
<accession>A0A2W1N2P4</accession>
<name>A0A2W1N2P4_9FLAO</name>
<dbReference type="OrthoDB" id="1467319at2"/>
<gene>
    <name evidence="2" type="ORF">DNU06_01735</name>
</gene>
<evidence type="ECO:0000256" key="1">
    <source>
        <dbReference type="SAM" id="SignalP"/>
    </source>
</evidence>
<dbReference type="RefSeq" id="WP_111061478.1">
    <property type="nucleotide sequence ID" value="NZ_JBHUCU010000007.1"/>
</dbReference>
<reference evidence="2 3" key="1">
    <citation type="submission" date="2018-06" db="EMBL/GenBank/DDBJ databases">
        <title>The draft genome sequence of Crocinitomix sp. SM1701.</title>
        <authorList>
            <person name="Zhang X."/>
        </authorList>
    </citation>
    <scope>NUCLEOTIDE SEQUENCE [LARGE SCALE GENOMIC DNA]</scope>
    <source>
        <strain evidence="2 3">SM1701</strain>
    </source>
</reference>
<feature type="chain" id="PRO_5016108063" evidence="1">
    <location>
        <begin position="19"/>
        <end position="174"/>
    </location>
</feature>
<evidence type="ECO:0000313" key="3">
    <source>
        <dbReference type="Proteomes" id="UP000249248"/>
    </source>
</evidence>
<proteinExistence type="predicted"/>
<evidence type="ECO:0000313" key="2">
    <source>
        <dbReference type="EMBL" id="PZE18577.1"/>
    </source>
</evidence>
<dbReference type="AlphaFoldDB" id="A0A2W1N2P4"/>
<organism evidence="2 3">
    <name type="scientific">Putridiphycobacter roseus</name>
    <dbReference type="NCBI Taxonomy" id="2219161"/>
    <lineage>
        <taxon>Bacteria</taxon>
        <taxon>Pseudomonadati</taxon>
        <taxon>Bacteroidota</taxon>
        <taxon>Flavobacteriia</taxon>
        <taxon>Flavobacteriales</taxon>
        <taxon>Crocinitomicaceae</taxon>
        <taxon>Putridiphycobacter</taxon>
    </lineage>
</organism>
<feature type="signal peptide" evidence="1">
    <location>
        <begin position="1"/>
        <end position="18"/>
    </location>
</feature>
<sequence length="174" mass="19516">MKKGLVLIGFLVFALAFAQQVTNLTEFKESIKLNKAEAKTSIKPYLYDGYKTTYFNYKTYKQSKEVEIYLFNNTEYKLAFNGKACSKNITVNVYNESKSVADRILLKEITDIKGNNIVIETDDLNDAYVAAGGSASRLKRVFVDYVIPATPDANNANPTIEHRGAVVLVMGYKN</sequence>
<comment type="caution">
    <text evidence="2">The sequence shown here is derived from an EMBL/GenBank/DDBJ whole genome shotgun (WGS) entry which is preliminary data.</text>
</comment>
<dbReference type="Proteomes" id="UP000249248">
    <property type="component" value="Unassembled WGS sequence"/>
</dbReference>